<reference evidence="1 2" key="2">
    <citation type="submission" date="2013-02" db="EMBL/GenBank/DDBJ databases">
        <title>The Genome Sequence of Plasmodium falciparum MaliPS096_E11.</title>
        <authorList>
            <consortium name="The Broad Institute Genome Sequencing Platform"/>
            <consortium name="The Broad Institute Genome Sequencing Center for Infectious Disease"/>
            <person name="Neafsey D."/>
            <person name="Cheeseman I."/>
            <person name="Volkman S."/>
            <person name="Adams J."/>
            <person name="Walker B."/>
            <person name="Young S.K."/>
            <person name="Zeng Q."/>
            <person name="Gargeya S."/>
            <person name="Fitzgerald M."/>
            <person name="Haas B."/>
            <person name="Abouelleil A."/>
            <person name="Alvarado L."/>
            <person name="Arachchi H.M."/>
            <person name="Berlin A.M."/>
            <person name="Chapman S.B."/>
            <person name="Dewar J."/>
            <person name="Goldberg J."/>
            <person name="Griggs A."/>
            <person name="Gujja S."/>
            <person name="Hansen M."/>
            <person name="Howarth C."/>
            <person name="Imamovic A."/>
            <person name="Larimer J."/>
            <person name="McCowan C."/>
            <person name="Murphy C."/>
            <person name="Neiman D."/>
            <person name="Pearson M."/>
            <person name="Priest M."/>
            <person name="Roberts A."/>
            <person name="Saif S."/>
            <person name="Shea T."/>
            <person name="Sisk P."/>
            <person name="Sykes S."/>
            <person name="Wortman J."/>
            <person name="Nusbaum C."/>
            <person name="Birren B."/>
        </authorList>
    </citation>
    <scope>NUCLEOTIDE SEQUENCE [LARGE SCALE GENOMIC DNA]</scope>
    <source>
        <strain evidence="1 2">MaliPS096_E11</strain>
    </source>
</reference>
<proteinExistence type="predicted"/>
<dbReference type="AlphaFoldDB" id="A0A024WSQ8"/>
<dbReference type="Proteomes" id="UP000030699">
    <property type="component" value="Unassembled WGS sequence"/>
</dbReference>
<accession>A0A024WSQ8</accession>
<evidence type="ECO:0000313" key="1">
    <source>
        <dbReference type="EMBL" id="ETW50259.1"/>
    </source>
</evidence>
<organism evidence="1 2">
    <name type="scientific">Plasmodium falciparum MaliPS096_E11</name>
    <dbReference type="NCBI Taxonomy" id="1036727"/>
    <lineage>
        <taxon>Eukaryota</taxon>
        <taxon>Sar</taxon>
        <taxon>Alveolata</taxon>
        <taxon>Apicomplexa</taxon>
        <taxon>Aconoidasida</taxon>
        <taxon>Haemosporida</taxon>
        <taxon>Plasmodiidae</taxon>
        <taxon>Plasmodium</taxon>
        <taxon>Plasmodium (Laverania)</taxon>
    </lineage>
</organism>
<name>A0A024WSQ8_PLAFA</name>
<dbReference type="EMBL" id="KI925525">
    <property type="protein sequence ID" value="ETW50259.1"/>
    <property type="molecule type" value="Genomic_DNA"/>
</dbReference>
<sequence length="35" mass="4155">MINVENWKDLSLYIIKTLSSLKYLKTHGNKKYKSP</sequence>
<protein>
    <submittedName>
        <fullName evidence="1">Uncharacterized protein</fullName>
    </submittedName>
</protein>
<evidence type="ECO:0000313" key="2">
    <source>
        <dbReference type="Proteomes" id="UP000030699"/>
    </source>
</evidence>
<reference evidence="1 2" key="1">
    <citation type="submission" date="2013-02" db="EMBL/GenBank/DDBJ databases">
        <title>The Genome Annotation of Plasmodium falciparum MaliPS096_E11.</title>
        <authorList>
            <consortium name="The Broad Institute Genome Sequencing Platform"/>
            <consortium name="The Broad Institute Genome Sequencing Center for Infectious Disease"/>
            <person name="Neafsey D."/>
            <person name="Hoffman S."/>
            <person name="Volkman S."/>
            <person name="Rosenthal P."/>
            <person name="Walker B."/>
            <person name="Young S.K."/>
            <person name="Zeng Q."/>
            <person name="Gargeya S."/>
            <person name="Fitzgerald M."/>
            <person name="Haas B."/>
            <person name="Abouelleil A."/>
            <person name="Allen A.W."/>
            <person name="Alvarado L."/>
            <person name="Arachchi H.M."/>
            <person name="Berlin A.M."/>
            <person name="Chapman S.B."/>
            <person name="Gainer-Dewar J."/>
            <person name="Goldberg J."/>
            <person name="Griggs A."/>
            <person name="Gujja S."/>
            <person name="Hansen M."/>
            <person name="Howarth C."/>
            <person name="Imamovic A."/>
            <person name="Ireland A."/>
            <person name="Larimer J."/>
            <person name="McCowan C."/>
            <person name="Murphy C."/>
            <person name="Pearson M."/>
            <person name="Poon T.W."/>
            <person name="Priest M."/>
            <person name="Roberts A."/>
            <person name="Saif S."/>
            <person name="Shea T."/>
            <person name="Sisk P."/>
            <person name="Sykes S."/>
            <person name="Wortman J."/>
            <person name="Nusbaum C."/>
            <person name="Birren B."/>
        </authorList>
    </citation>
    <scope>NUCLEOTIDE SEQUENCE [LARGE SCALE GENOMIC DNA]</scope>
    <source>
        <strain evidence="1 2">MaliPS096_E11</strain>
    </source>
</reference>
<gene>
    <name evidence="1" type="ORF">PFMALIP_01677</name>
</gene>